<evidence type="ECO:0000313" key="2">
    <source>
        <dbReference type="EMBL" id="GAT12645.1"/>
    </source>
</evidence>
<dbReference type="InterPro" id="IPR006311">
    <property type="entry name" value="TAT_signal"/>
</dbReference>
<reference evidence="3" key="3">
    <citation type="journal article" date="2022" name="BMC Genomics">
        <title>Comparative genome analysis of mycobacteria focusing on tRNA and non-coding RNA.</title>
        <authorList>
            <person name="Behra P.R.K."/>
            <person name="Pettersson B.M.F."/>
            <person name="Ramesh M."/>
            <person name="Das S."/>
            <person name="Dasgupta S."/>
            <person name="Kirsebom L.A."/>
        </authorList>
    </citation>
    <scope>NUCLEOTIDE SEQUENCE</scope>
    <source>
        <strain evidence="3">DSM 44203</strain>
    </source>
</reference>
<dbReference type="Proteomes" id="UP001207528">
    <property type="component" value="Unassembled WGS sequence"/>
</dbReference>
<feature type="signal peptide" evidence="1">
    <location>
        <begin position="1"/>
        <end position="25"/>
    </location>
</feature>
<evidence type="ECO:0000313" key="4">
    <source>
        <dbReference type="Proteomes" id="UP000069773"/>
    </source>
</evidence>
<feature type="chain" id="PRO_5043453711" description="Secreted protein" evidence="1">
    <location>
        <begin position="26"/>
        <end position="75"/>
    </location>
</feature>
<keyword evidence="4" id="KW-1185">Reference proteome</keyword>
<dbReference type="EMBL" id="JACKTI010000047">
    <property type="protein sequence ID" value="MCV7025386.1"/>
    <property type="molecule type" value="Genomic_DNA"/>
</dbReference>
<accession>A0AAW5SPF7</accession>
<organism evidence="3 5">
    <name type="scientific">Mycolicibacterium novocastrense</name>
    <name type="common">Mycobacterium novocastrense</name>
    <dbReference type="NCBI Taxonomy" id="59813"/>
    <lineage>
        <taxon>Bacteria</taxon>
        <taxon>Bacillati</taxon>
        <taxon>Actinomycetota</taxon>
        <taxon>Actinomycetes</taxon>
        <taxon>Mycobacteriales</taxon>
        <taxon>Mycobacteriaceae</taxon>
        <taxon>Mycolicibacterium</taxon>
    </lineage>
</organism>
<evidence type="ECO:0000256" key="1">
    <source>
        <dbReference type="SAM" id="SignalP"/>
    </source>
</evidence>
<sequence>MTLRRSLIAGLFAAALAVPVSPVVASAQPGNCCCPPGQTGVIYGCASFCVDGKALDTSTGLCVPVPPPYPHPPVA</sequence>
<gene>
    <name evidence="3" type="ORF">H7I77_18865</name>
    <name evidence="2" type="ORF">RMCN_5778</name>
</gene>
<evidence type="ECO:0000313" key="3">
    <source>
        <dbReference type="EMBL" id="MCV7025386.1"/>
    </source>
</evidence>
<evidence type="ECO:0000313" key="5">
    <source>
        <dbReference type="Proteomes" id="UP001207528"/>
    </source>
</evidence>
<reference evidence="2 4" key="1">
    <citation type="journal article" date="2016" name="Genome Announc.">
        <title>Draft Genome Sequences of Five Rapidly Growing Mycobacterium Species, M. thermoresistibile, M. fortuitum subsp. acetamidolyticum, M. canariasense, M. brisbanense, and M. novocastrense.</title>
        <authorList>
            <person name="Katahira K."/>
            <person name="Ogura Y."/>
            <person name="Gotoh Y."/>
            <person name="Hayashi T."/>
        </authorList>
    </citation>
    <scope>NUCLEOTIDE SEQUENCE [LARGE SCALE GENOMIC DNA]</scope>
    <source>
        <strain evidence="2 4">JCM18114</strain>
    </source>
</reference>
<comment type="caution">
    <text evidence="3">The sequence shown here is derived from an EMBL/GenBank/DDBJ whole genome shotgun (WGS) entry which is preliminary data.</text>
</comment>
<dbReference type="Proteomes" id="UP000069773">
    <property type="component" value="Unassembled WGS sequence"/>
</dbReference>
<keyword evidence="1" id="KW-0732">Signal</keyword>
<proteinExistence type="predicted"/>
<dbReference type="AlphaFoldDB" id="A0AAW5SPF7"/>
<name>A0AAW5SPF7_MYCNV</name>
<evidence type="ECO:0008006" key="6">
    <source>
        <dbReference type="Google" id="ProtNLM"/>
    </source>
</evidence>
<dbReference type="PROSITE" id="PS51318">
    <property type="entry name" value="TAT"/>
    <property type="match status" value="1"/>
</dbReference>
<reference evidence="3" key="2">
    <citation type="submission" date="2020-07" db="EMBL/GenBank/DDBJ databases">
        <authorList>
            <person name="Pettersson B.M.F."/>
            <person name="Behra P.R.K."/>
            <person name="Ramesh M."/>
            <person name="Das S."/>
            <person name="Dasgupta S."/>
            <person name="Kirsebom L.A."/>
        </authorList>
    </citation>
    <scope>NUCLEOTIDE SEQUENCE</scope>
    <source>
        <strain evidence="3">DSM 44203</strain>
    </source>
</reference>
<dbReference type="EMBL" id="BCTA01000094">
    <property type="protein sequence ID" value="GAT12645.1"/>
    <property type="molecule type" value="Genomic_DNA"/>
</dbReference>
<dbReference type="RefSeq" id="WP_082680829.1">
    <property type="nucleotide sequence ID" value="NZ_BCTA01000094.1"/>
</dbReference>
<protein>
    <recommendedName>
        <fullName evidence="6">Secreted protein</fullName>
    </recommendedName>
</protein>